<evidence type="ECO:0000313" key="2">
    <source>
        <dbReference type="EMBL" id="MVT41468.1"/>
    </source>
</evidence>
<comment type="caution">
    <text evidence="2">The sequence shown here is derived from an EMBL/GenBank/DDBJ whole genome shotgun (WGS) entry which is preliminary data.</text>
</comment>
<name>A0A6N8JAF2_9BACT</name>
<gene>
    <name evidence="2" type="ORF">GO495_12800</name>
</gene>
<dbReference type="Proteomes" id="UP000468388">
    <property type="component" value="Unassembled WGS sequence"/>
</dbReference>
<keyword evidence="3" id="KW-1185">Reference proteome</keyword>
<keyword evidence="1" id="KW-0732">Signal</keyword>
<protein>
    <submittedName>
        <fullName evidence="2">Uncharacterized protein</fullName>
    </submittedName>
</protein>
<dbReference type="EMBL" id="WRXO01000003">
    <property type="protein sequence ID" value="MVT41468.1"/>
    <property type="molecule type" value="Genomic_DNA"/>
</dbReference>
<feature type="signal peptide" evidence="1">
    <location>
        <begin position="1"/>
        <end position="22"/>
    </location>
</feature>
<dbReference type="RefSeq" id="WP_157300096.1">
    <property type="nucleotide sequence ID" value="NZ_BAAAZB010000025.1"/>
</dbReference>
<accession>A0A6N8JAF2</accession>
<reference evidence="2 3" key="1">
    <citation type="submission" date="2019-12" db="EMBL/GenBank/DDBJ databases">
        <title>The draft genomic sequence of strain Chitinophaga oryziterrae JCM 16595.</title>
        <authorList>
            <person name="Zhang X."/>
        </authorList>
    </citation>
    <scope>NUCLEOTIDE SEQUENCE [LARGE SCALE GENOMIC DNA]</scope>
    <source>
        <strain evidence="2 3">JCM 16595</strain>
    </source>
</reference>
<organism evidence="2 3">
    <name type="scientific">Chitinophaga oryziterrae</name>
    <dbReference type="NCBI Taxonomy" id="1031224"/>
    <lineage>
        <taxon>Bacteria</taxon>
        <taxon>Pseudomonadati</taxon>
        <taxon>Bacteroidota</taxon>
        <taxon>Chitinophagia</taxon>
        <taxon>Chitinophagales</taxon>
        <taxon>Chitinophagaceae</taxon>
        <taxon>Chitinophaga</taxon>
    </lineage>
</organism>
<proteinExistence type="predicted"/>
<dbReference type="AlphaFoldDB" id="A0A6N8JAF2"/>
<dbReference type="OrthoDB" id="680370at2"/>
<evidence type="ECO:0000256" key="1">
    <source>
        <dbReference type="SAM" id="SignalP"/>
    </source>
</evidence>
<sequence length="77" mass="8021">MTKMKFAFAAMAALIGVGGAYASKPSSKPSTVHTWRDINNVTQMIGTTADAEAACPGSDVFCLRAADASSLIVKQLQ</sequence>
<evidence type="ECO:0000313" key="3">
    <source>
        <dbReference type="Proteomes" id="UP000468388"/>
    </source>
</evidence>
<feature type="chain" id="PRO_5027116657" evidence="1">
    <location>
        <begin position="23"/>
        <end position="77"/>
    </location>
</feature>